<dbReference type="STRING" id="391626.OAN307_c25480"/>
<proteinExistence type="predicted"/>
<dbReference type="Gene3D" id="3.40.50.1820">
    <property type="entry name" value="alpha/beta hydrolase"/>
    <property type="match status" value="1"/>
</dbReference>
<gene>
    <name evidence="1" type="ORF">OAN307_c25480</name>
</gene>
<dbReference type="SUPFAM" id="SSF53474">
    <property type="entry name" value="alpha/beta-Hydrolases"/>
    <property type="match status" value="1"/>
</dbReference>
<dbReference type="InterPro" id="IPR029058">
    <property type="entry name" value="AB_hydrolase_fold"/>
</dbReference>
<name>M9REA7_9RHOB</name>
<dbReference type="RefSeq" id="WP_015500159.1">
    <property type="nucleotide sequence ID" value="NC_020911.1"/>
</dbReference>
<dbReference type="Proteomes" id="UP000005307">
    <property type="component" value="Chromosome"/>
</dbReference>
<keyword evidence="2" id="KW-1185">Reference proteome</keyword>
<reference evidence="1 2" key="1">
    <citation type="journal article" date="2013" name="PLoS ONE">
        <title>Poles Apart: Arctic and Antarctic Octadecabacter strains Share High Genome Plasticity and a New Type of Xanthorhodopsin.</title>
        <authorList>
            <person name="Vollmers J."/>
            <person name="Voget S."/>
            <person name="Dietrich S."/>
            <person name="Gollnow K."/>
            <person name="Smits M."/>
            <person name="Meyer K."/>
            <person name="Brinkhoff T."/>
            <person name="Simon M."/>
            <person name="Daniel R."/>
        </authorList>
    </citation>
    <scope>NUCLEOTIDE SEQUENCE [LARGE SCALE GENOMIC DNA]</scope>
    <source>
        <strain evidence="1 2">307</strain>
    </source>
</reference>
<organism evidence="1 2">
    <name type="scientific">Octadecabacter antarcticus 307</name>
    <dbReference type="NCBI Taxonomy" id="391626"/>
    <lineage>
        <taxon>Bacteria</taxon>
        <taxon>Pseudomonadati</taxon>
        <taxon>Pseudomonadota</taxon>
        <taxon>Alphaproteobacteria</taxon>
        <taxon>Rhodobacterales</taxon>
        <taxon>Roseobacteraceae</taxon>
        <taxon>Octadecabacter</taxon>
    </lineage>
</organism>
<dbReference type="EMBL" id="CP003740">
    <property type="protein sequence ID" value="AGI68145.1"/>
    <property type="molecule type" value="Genomic_DNA"/>
</dbReference>
<protein>
    <recommendedName>
        <fullName evidence="3">Serine aminopeptidase S33 domain-containing protein</fullName>
    </recommendedName>
</protein>
<evidence type="ECO:0008006" key="3">
    <source>
        <dbReference type="Google" id="ProtNLM"/>
    </source>
</evidence>
<evidence type="ECO:0000313" key="1">
    <source>
        <dbReference type="EMBL" id="AGI68145.1"/>
    </source>
</evidence>
<dbReference type="KEGG" id="oat:OAN307_c25480"/>
<dbReference type="InterPro" id="IPR017208">
    <property type="entry name" value="UCP037442_abhydr"/>
</dbReference>
<dbReference type="AlphaFoldDB" id="M9REA7"/>
<evidence type="ECO:0000313" key="2">
    <source>
        <dbReference type="Proteomes" id="UP000005307"/>
    </source>
</evidence>
<dbReference type="eggNOG" id="COG4757">
    <property type="taxonomic scope" value="Bacteria"/>
</dbReference>
<dbReference type="HOGENOM" id="CLU_058232_0_0_5"/>
<dbReference type="OrthoDB" id="9785076at2"/>
<accession>M9REA7</accession>
<dbReference type="PIRSF" id="PIRSF037442">
    <property type="entry name" value="UCP037442_abhydr"/>
    <property type="match status" value="1"/>
</dbReference>
<sequence length="291" mass="32781">MNKPSARLEPNSVKVTPVTFLSGEHMLQGHLTAPATKPDTIAVLNAATGVPARFYNAFARWLAVEKNIVCLTYDYRDFGASARGPMRQSSATMTDWAVHDQEAARRYAASSFPDIPLWVIGHSLGTLCLPFQQNLYSIDRVIAVASGLVHVRDHPWPYQALARLFWFGPFPLAASIFGYLPGKKLRVGTDLPKGVYWQWRRWCTRRDFFARDFGNELPFPDWMALKCAIKFVAIADDVMIPPATVWRLMQCYPAASKTQLALQPQDYELDKIGHIGVFSERCSVTWNDIVA</sequence>